<keyword evidence="1" id="KW-0547">Nucleotide-binding</keyword>
<accession>A0A2V4NRL1</accession>
<proteinExistence type="predicted"/>
<dbReference type="Gene3D" id="3.40.630.30">
    <property type="match status" value="1"/>
</dbReference>
<gene>
    <name evidence="1" type="ORF">DI396_10315</name>
</gene>
<organism evidence="1 2">
    <name type="scientific">Litorivita pollutaquae</name>
    <dbReference type="NCBI Taxonomy" id="2200892"/>
    <lineage>
        <taxon>Bacteria</taxon>
        <taxon>Pseudomonadati</taxon>
        <taxon>Pseudomonadota</taxon>
        <taxon>Alphaproteobacteria</taxon>
        <taxon>Rhodobacterales</taxon>
        <taxon>Paracoccaceae</taxon>
        <taxon>Litorivita</taxon>
    </lineage>
</organism>
<dbReference type="EMBL" id="QFVT01000006">
    <property type="protein sequence ID" value="PYC47356.1"/>
    <property type="molecule type" value="Genomic_DNA"/>
</dbReference>
<dbReference type="AlphaFoldDB" id="A0A2V4NRL1"/>
<keyword evidence="1" id="KW-0067">ATP-binding</keyword>
<dbReference type="Proteomes" id="UP000248012">
    <property type="component" value="Unassembled WGS sequence"/>
</dbReference>
<dbReference type="GO" id="GO:0005524">
    <property type="term" value="F:ATP binding"/>
    <property type="evidence" value="ECO:0007669"/>
    <property type="project" value="UniProtKB-KW"/>
</dbReference>
<evidence type="ECO:0000313" key="2">
    <source>
        <dbReference type="Proteomes" id="UP000248012"/>
    </source>
</evidence>
<reference evidence="1 2" key="1">
    <citation type="submission" date="2018-05" db="EMBL/GenBank/DDBJ databases">
        <title>Oceanovita maritima gen. nov., sp. nov., a marine bacterium in the family Rhodobacteraceae isolated from surface seawater of Lundu port Xiamen, China.</title>
        <authorList>
            <person name="Hetharua B.H."/>
            <person name="Min D."/>
            <person name="Liao H."/>
            <person name="Tian Y."/>
        </authorList>
    </citation>
    <scope>NUCLEOTIDE SEQUENCE [LARGE SCALE GENOMIC DNA]</scope>
    <source>
        <strain evidence="1 2">FSX-11</strain>
    </source>
</reference>
<comment type="caution">
    <text evidence="1">The sequence shown here is derived from an EMBL/GenBank/DDBJ whole genome shotgun (WGS) entry which is preliminary data.</text>
</comment>
<name>A0A2V4NRL1_9RHOB</name>
<evidence type="ECO:0000313" key="1">
    <source>
        <dbReference type="EMBL" id="PYC47356.1"/>
    </source>
</evidence>
<sequence>MTDTTLEEQRLDSFEQGYKAGWEDALKAQNNTTRQISEEFARNLQDLSFTYREAYAHVIKSMNPLLSQIVEAVLPEMAQQTIGMRVIEQLQDMVKTSGDSGIEVQVAPANQPAVAALLKQEFAFPVRLKADATLTETQALLKFDETEKQIDLGEVLAGIGQAVSGFFHEHQKEVVNG</sequence>
<dbReference type="OrthoDB" id="7870971at2"/>
<protein>
    <submittedName>
        <fullName evidence="1">ABC transporter ATP-binding protein</fullName>
    </submittedName>
</protein>
<keyword evidence="2" id="KW-1185">Reference proteome</keyword>